<feature type="signal peptide" evidence="3">
    <location>
        <begin position="1"/>
        <end position="23"/>
    </location>
</feature>
<dbReference type="STRING" id="679197.HMPREF9336_00522"/>
<feature type="chain" id="PRO_5039668355" description="Superoxide dismutase copper/zinc binding domain-containing protein" evidence="3">
    <location>
        <begin position="24"/>
        <end position="242"/>
    </location>
</feature>
<dbReference type="eggNOG" id="COG2032">
    <property type="taxonomic scope" value="Bacteria"/>
</dbReference>
<dbReference type="EMBL" id="ACZI02000003">
    <property type="protein sequence ID" value="EFV14609.1"/>
    <property type="molecule type" value="Genomic_DNA"/>
</dbReference>
<dbReference type="NCBIfam" id="NF047631">
    <property type="entry name" value="SodCMycob"/>
    <property type="match status" value="1"/>
</dbReference>
<evidence type="ECO:0000256" key="1">
    <source>
        <dbReference type="ARBA" id="ARBA00010457"/>
    </source>
</evidence>
<proteinExistence type="inferred from homology"/>
<dbReference type="Gene3D" id="2.60.40.200">
    <property type="entry name" value="Superoxide dismutase, copper/zinc binding domain"/>
    <property type="match status" value="1"/>
</dbReference>
<organism evidence="5 6">
    <name type="scientific">Segniliparus rugosus (strain ATCC BAA-974 / DSM 45345 / CCUG 50838 / CIP 108380 / JCM 13579 / CDC 945)</name>
    <dbReference type="NCBI Taxonomy" id="679197"/>
    <lineage>
        <taxon>Bacteria</taxon>
        <taxon>Bacillati</taxon>
        <taxon>Actinomycetota</taxon>
        <taxon>Actinomycetes</taxon>
        <taxon>Mycobacteriales</taxon>
        <taxon>Segniliparaceae</taxon>
        <taxon>Segniliparus</taxon>
    </lineage>
</organism>
<dbReference type="InterPro" id="IPR001424">
    <property type="entry name" value="SOD_Cu_Zn_dom"/>
</dbReference>
<dbReference type="AlphaFoldDB" id="E5XM03"/>
<reference evidence="5 6" key="1">
    <citation type="journal article" date="2011" name="Stand. Genomic Sci.">
        <title>High quality draft genome sequence of Segniliparus rugosus CDC 945(T)= (ATCC BAA-974(T)).</title>
        <authorList>
            <person name="Earl A.M."/>
            <person name="Desjardins C.A."/>
            <person name="Fitzgerald M.G."/>
            <person name="Arachchi H.M."/>
            <person name="Zeng Q."/>
            <person name="Mehta T."/>
            <person name="Griggs A."/>
            <person name="Birren B.W."/>
            <person name="Toney N.C."/>
            <person name="Carr J."/>
            <person name="Posey J."/>
            <person name="Butler W.R."/>
        </authorList>
    </citation>
    <scope>NUCLEOTIDE SEQUENCE [LARGE SCALE GENOMIC DNA]</scope>
    <source>
        <strain evidence="6">ATCC BAA-974 / DSM 45345 / CCUG 50838 / CIP 108380 / JCM 13579 / CDC 945</strain>
    </source>
</reference>
<evidence type="ECO:0000313" key="5">
    <source>
        <dbReference type="EMBL" id="EFV14609.1"/>
    </source>
</evidence>
<name>E5XM03_SEGRC</name>
<dbReference type="Proteomes" id="UP000004816">
    <property type="component" value="Unassembled WGS sequence"/>
</dbReference>
<dbReference type="Pfam" id="PF00080">
    <property type="entry name" value="Sod_Cu"/>
    <property type="match status" value="1"/>
</dbReference>
<feature type="domain" description="Superoxide dismutase copper/zinc binding" evidence="4">
    <location>
        <begin position="86"/>
        <end position="238"/>
    </location>
</feature>
<keyword evidence="6" id="KW-1185">Reference proteome</keyword>
<sequence>MSHVHSKSIIRAVGAFAALAALAGCTNSEQDSTVGGSGASPKAGPAHSGVSSAPAKRGPSAAEGKGGADHADHKVVELKNAQGADSGTVEFTQTGDKVVIKIAVKGLAPGFHGVHIHAVGKCEPNSTAPNGQGAPGAFLSSGGHYQVPGHTGMPMSGDLTNLLVLKDGTGELTQETEAFHLSQLADGSGTSIIVHEKASNFANIPADRYKSAKEDGQVPDETTMNTEDAGGRAVCGVIAPAA</sequence>
<comment type="caution">
    <text evidence="5">The sequence shown here is derived from an EMBL/GenBank/DDBJ whole genome shotgun (WGS) entry which is preliminary data.</text>
</comment>
<feature type="region of interest" description="Disordered" evidence="2">
    <location>
        <begin position="30"/>
        <end position="70"/>
    </location>
</feature>
<dbReference type="InterPro" id="IPR024134">
    <property type="entry name" value="SOD_Cu/Zn_/chaperone"/>
</dbReference>
<dbReference type="HOGENOM" id="CLU_056632_8_0_11"/>
<feature type="compositionally biased region" description="Low complexity" evidence="2">
    <location>
        <begin position="39"/>
        <end position="49"/>
    </location>
</feature>
<evidence type="ECO:0000313" key="6">
    <source>
        <dbReference type="Proteomes" id="UP000004816"/>
    </source>
</evidence>
<evidence type="ECO:0000256" key="3">
    <source>
        <dbReference type="SAM" id="SignalP"/>
    </source>
</evidence>
<protein>
    <recommendedName>
        <fullName evidence="4">Superoxide dismutase copper/zinc binding domain-containing protein</fullName>
    </recommendedName>
</protein>
<dbReference type="InterPro" id="IPR036423">
    <property type="entry name" value="SOD-like_Cu/Zn_dom_sf"/>
</dbReference>
<comment type="similarity">
    <text evidence="1">Belongs to the Cu-Zn superoxide dismutase family.</text>
</comment>
<dbReference type="PROSITE" id="PS51257">
    <property type="entry name" value="PROKAR_LIPOPROTEIN"/>
    <property type="match status" value="1"/>
</dbReference>
<accession>E5XM03</accession>
<evidence type="ECO:0000256" key="2">
    <source>
        <dbReference type="SAM" id="MobiDB-lite"/>
    </source>
</evidence>
<keyword evidence="3" id="KW-0732">Signal</keyword>
<dbReference type="GO" id="GO:0006801">
    <property type="term" value="P:superoxide metabolic process"/>
    <property type="evidence" value="ECO:0007669"/>
    <property type="project" value="InterPro"/>
</dbReference>
<dbReference type="GO" id="GO:0005507">
    <property type="term" value="F:copper ion binding"/>
    <property type="evidence" value="ECO:0007669"/>
    <property type="project" value="InterPro"/>
</dbReference>
<dbReference type="SUPFAM" id="SSF49329">
    <property type="entry name" value="Cu,Zn superoxide dismutase-like"/>
    <property type="match status" value="1"/>
</dbReference>
<feature type="region of interest" description="Disordered" evidence="2">
    <location>
        <begin position="126"/>
        <end position="153"/>
    </location>
</feature>
<evidence type="ECO:0000259" key="4">
    <source>
        <dbReference type="Pfam" id="PF00080"/>
    </source>
</evidence>
<dbReference type="OrthoDB" id="9792957at2"/>
<gene>
    <name evidence="5" type="ORF">HMPREF9336_00522</name>
</gene>
<dbReference type="RefSeq" id="WP_007467527.1">
    <property type="nucleotide sequence ID" value="NZ_KI391954.1"/>
</dbReference>
<dbReference type="PANTHER" id="PTHR10003">
    <property type="entry name" value="SUPEROXIDE DISMUTASE CU-ZN -RELATED"/>
    <property type="match status" value="1"/>
</dbReference>